<dbReference type="InterPro" id="IPR048477">
    <property type="entry name" value="YceM-like_C"/>
</dbReference>
<proteinExistence type="predicted"/>
<comment type="caution">
    <text evidence="7">The sequence shown here is derived from an EMBL/GenBank/DDBJ whole genome shotgun (WGS) entry which is preliminary data.</text>
</comment>
<dbReference type="Gene3D" id="3.30.360.10">
    <property type="entry name" value="Dihydrodipicolinate Reductase, domain 2"/>
    <property type="match status" value="1"/>
</dbReference>
<dbReference type="PRINTS" id="PR00420">
    <property type="entry name" value="RNGMNOXGNASE"/>
</dbReference>
<dbReference type="Gene3D" id="3.50.50.60">
    <property type="entry name" value="FAD/NAD(P)-binding domain"/>
    <property type="match status" value="1"/>
</dbReference>
<dbReference type="Gene3D" id="3.40.50.720">
    <property type="entry name" value="NAD(P)-binding Rossmann-like Domain"/>
    <property type="match status" value="1"/>
</dbReference>
<dbReference type="Proteomes" id="UP000299290">
    <property type="component" value="Unassembled WGS sequence"/>
</dbReference>
<dbReference type="Pfam" id="PF21378">
    <property type="entry name" value="YceM-like_C"/>
    <property type="match status" value="1"/>
</dbReference>
<dbReference type="InterPro" id="IPR050493">
    <property type="entry name" value="FAD-dep_Monooxygenase_BioMet"/>
</dbReference>
<accession>A0A4D4JX54</accession>
<evidence type="ECO:0000259" key="6">
    <source>
        <dbReference type="Pfam" id="PF21378"/>
    </source>
</evidence>
<reference evidence="7 8" key="1">
    <citation type="journal article" date="2020" name="Int. J. Syst. Evol. Microbiol.">
        <title>Reclassification of Streptomyces castelarensis and Streptomyces sporoclivatus as later heterotypic synonyms of Streptomyces antimycoticus.</title>
        <authorList>
            <person name="Komaki H."/>
            <person name="Tamura T."/>
        </authorList>
    </citation>
    <scope>NUCLEOTIDE SEQUENCE [LARGE SCALE GENOMIC DNA]</scope>
    <source>
        <strain evidence="7 8">NBRC 12839</strain>
    </source>
</reference>
<organism evidence="7 8">
    <name type="scientific">Streptomyces antimycoticus</name>
    <dbReference type="NCBI Taxonomy" id="68175"/>
    <lineage>
        <taxon>Bacteria</taxon>
        <taxon>Bacillati</taxon>
        <taxon>Actinomycetota</taxon>
        <taxon>Actinomycetes</taxon>
        <taxon>Kitasatosporales</taxon>
        <taxon>Streptomycetaceae</taxon>
        <taxon>Streptomyces</taxon>
        <taxon>Streptomyces violaceusniger group</taxon>
    </lineage>
</organism>
<dbReference type="InterPro" id="IPR036188">
    <property type="entry name" value="FAD/NAD-bd_sf"/>
</dbReference>
<evidence type="ECO:0000256" key="3">
    <source>
        <dbReference type="SAM" id="MobiDB-lite"/>
    </source>
</evidence>
<keyword evidence="8" id="KW-1185">Reference proteome</keyword>
<dbReference type="InterPro" id="IPR000683">
    <property type="entry name" value="Gfo/Idh/MocA-like_OxRdtase_N"/>
</dbReference>
<feature type="domain" description="YceM-like C-terminal" evidence="6">
    <location>
        <begin position="559"/>
        <end position="642"/>
    </location>
</feature>
<feature type="region of interest" description="Disordered" evidence="3">
    <location>
        <begin position="707"/>
        <end position="728"/>
    </location>
</feature>
<dbReference type="SUPFAM" id="SSF51905">
    <property type="entry name" value="FAD/NAD(P)-binding domain"/>
    <property type="match status" value="1"/>
</dbReference>
<dbReference type="Pfam" id="PF01408">
    <property type="entry name" value="GFO_IDH_MocA"/>
    <property type="match status" value="1"/>
</dbReference>
<feature type="domain" description="FAD-binding" evidence="5">
    <location>
        <begin position="7"/>
        <end position="341"/>
    </location>
</feature>
<dbReference type="GO" id="GO:0071949">
    <property type="term" value="F:FAD binding"/>
    <property type="evidence" value="ECO:0007669"/>
    <property type="project" value="InterPro"/>
</dbReference>
<feature type="domain" description="Gfo/Idh/MocA-like oxidoreductase N-terminal" evidence="4">
    <location>
        <begin position="408"/>
        <end position="528"/>
    </location>
</feature>
<evidence type="ECO:0008006" key="9">
    <source>
        <dbReference type="Google" id="ProtNLM"/>
    </source>
</evidence>
<dbReference type="SUPFAM" id="SSF55347">
    <property type="entry name" value="Glyceraldehyde-3-phosphate dehydrogenase-like, C-terminal domain"/>
    <property type="match status" value="1"/>
</dbReference>
<evidence type="ECO:0000313" key="8">
    <source>
        <dbReference type="Proteomes" id="UP000299290"/>
    </source>
</evidence>
<dbReference type="Pfam" id="PF01494">
    <property type="entry name" value="FAD_binding_3"/>
    <property type="match status" value="1"/>
</dbReference>
<evidence type="ECO:0000256" key="2">
    <source>
        <dbReference type="ARBA" id="ARBA00023033"/>
    </source>
</evidence>
<evidence type="ECO:0000259" key="4">
    <source>
        <dbReference type="Pfam" id="PF01408"/>
    </source>
</evidence>
<dbReference type="InterPro" id="IPR002938">
    <property type="entry name" value="FAD-bd"/>
</dbReference>
<dbReference type="EMBL" id="BJHV01000001">
    <property type="protein sequence ID" value="GDY40372.1"/>
    <property type="molecule type" value="Genomic_DNA"/>
</dbReference>
<evidence type="ECO:0000256" key="1">
    <source>
        <dbReference type="ARBA" id="ARBA00023002"/>
    </source>
</evidence>
<dbReference type="SUPFAM" id="SSF51735">
    <property type="entry name" value="NAD(P)-binding Rossmann-fold domains"/>
    <property type="match status" value="1"/>
</dbReference>
<evidence type="ECO:0000259" key="5">
    <source>
        <dbReference type="Pfam" id="PF01494"/>
    </source>
</evidence>
<dbReference type="PANTHER" id="PTHR13789:SF309">
    <property type="entry name" value="PUTATIVE (AFU_ORTHOLOGUE AFUA_6G14510)-RELATED"/>
    <property type="match status" value="1"/>
</dbReference>
<sequence>MQQPRAVVIGAGVGGLTAAAALHRRGWSLTVLERAARLEPIGAGISLAPNSQRALDAIDLGDDVRALAAWQGGGGLRTPGGRWLSRMDSAATAERFGGPLVLLHRATLVDLLVSRLPEGVVRTGAAARLADPGGADRPARVTTEDCAFEADLVIGADGIDSAVRHTLFPDHPGPRYAGFTTWRVVIPDPGRPFEPHETWGRGRIWGTQPLKDGRVYAYAAAVTPPGGRAPDDERSELLRLYGDWHRPVPDVLAAAAPQDVLRHDIRYMAEPLPAYHRGRVAVLGDAAHAMAPTMGQGGNQAIEDAVVLAHHLAPDTADPSAALAAYTRDRLPRTMDVVRRSARTARMITLTSAPAVALRDAAIAAVGRLVPGLALRSFDGIADWHPPTRTYPSGHSGRHDRGLRGAHMRVGCVGLGDIAQKAYLPVLMARPGLEPHLQTRTPATLRRVADTYRVPDAQRHADLDSLLAAGLDAAFVHAPTDAHADLVTRLIEAGVPTYVDKPLAYHLADSERIVRLAEERGVSLMVGFNRRYAPGYAQCLDHPRDLILLQKNRVGLAEDPRTLVLDDFIHVVDTLRFLAPGPVDHIDVRARIRGGLIHHVLLQLSGDGFTALGVMNRMSGSTEEVLEVSGQDTKRQVLNLAEVIDHKGQPSVRRRGDWVPVARQRGIEQITDAFLDAVRSGRRIGAEDALRTHELCERVVRDALESAGLSAGPTNGPAPDPTAGPSAV</sequence>
<dbReference type="InterPro" id="IPR036291">
    <property type="entry name" value="NAD(P)-bd_dom_sf"/>
</dbReference>
<dbReference type="PANTHER" id="PTHR13789">
    <property type="entry name" value="MONOOXYGENASE"/>
    <property type="match status" value="1"/>
</dbReference>
<protein>
    <recommendedName>
        <fullName evidence="9">Oxidoreductase</fullName>
    </recommendedName>
</protein>
<gene>
    <name evidence="7" type="ORF">SANT12839_012540</name>
</gene>
<name>A0A4D4JX54_9ACTN</name>
<keyword evidence="1" id="KW-0560">Oxidoreductase</keyword>
<keyword evidence="2" id="KW-0503">Monooxygenase</keyword>
<dbReference type="AlphaFoldDB" id="A0A4D4JX54"/>
<evidence type="ECO:0000313" key="7">
    <source>
        <dbReference type="EMBL" id="GDY40372.1"/>
    </source>
</evidence>
<dbReference type="GO" id="GO:0004497">
    <property type="term" value="F:monooxygenase activity"/>
    <property type="evidence" value="ECO:0007669"/>
    <property type="project" value="UniProtKB-KW"/>
</dbReference>